<dbReference type="RefSeq" id="WP_058409821.1">
    <property type="nucleotide sequence ID" value="NZ_RBQE01000503.1"/>
</dbReference>
<dbReference type="InterPro" id="IPR040788">
    <property type="entry name" value="HEPN_MAE_28990"/>
</dbReference>
<reference evidence="2 3" key="1">
    <citation type="submission" date="2018-08" db="EMBL/GenBank/DDBJ databases">
        <title>Recombination of ecologically and evolutionarily significant loci maintains genetic cohesion in the Pseudomonas syringae species complex.</title>
        <authorList>
            <person name="Dillon M."/>
            <person name="Thakur S."/>
            <person name="Almeida R.N.D."/>
            <person name="Weir B.S."/>
            <person name="Guttman D.S."/>
        </authorList>
    </citation>
    <scope>NUCLEOTIDE SEQUENCE [LARGE SCALE GENOMIC DNA]</scope>
    <source>
        <strain evidence="2 3">ICMP 3706</strain>
    </source>
</reference>
<organism evidence="2 3">
    <name type="scientific">Pseudomonas syringae pv. persicae</name>
    <dbReference type="NCBI Taxonomy" id="237306"/>
    <lineage>
        <taxon>Bacteria</taxon>
        <taxon>Pseudomonadati</taxon>
        <taxon>Pseudomonadota</taxon>
        <taxon>Gammaproteobacteria</taxon>
        <taxon>Pseudomonadales</taxon>
        <taxon>Pseudomonadaceae</taxon>
        <taxon>Pseudomonas</taxon>
    </lineage>
</organism>
<dbReference type="EMBL" id="RBQE01000503">
    <property type="protein sequence ID" value="RMO98835.1"/>
    <property type="molecule type" value="Genomic_DNA"/>
</dbReference>
<evidence type="ECO:0000259" key="1">
    <source>
        <dbReference type="Pfam" id="PF18737"/>
    </source>
</evidence>
<dbReference type="Pfam" id="PF18737">
    <property type="entry name" value="HEPN_MAE_28990"/>
    <property type="match status" value="1"/>
</dbReference>
<feature type="domain" description="MAE-28990/MAE-18760-like HEPN" evidence="1">
    <location>
        <begin position="6"/>
        <end position="213"/>
    </location>
</feature>
<name>A0A3M3ZXJ9_9PSED</name>
<sequence length="215" mass="24418">MNGTKSDLLERNASINRLFNHIEEVSEQRGKIEVVVVLKASFFIALYNNIEATAYATLEQVHYRLGQRKYSELTGKLQSRMLEYSFGKGRSGDLNDGSKVQAVRQKILAEDIRFPSINDFLKRKTIFSGNLDARRLGEIADEYGMTVPRFRGRTDHVLVVKHKRNKIAHGELSLSDAGKGIKNNDLREISKAVNLVLEDFISAADEFLIQQRYLA</sequence>
<gene>
    <name evidence="2" type="ORF">ALQ30_200418</name>
</gene>
<protein>
    <recommendedName>
        <fullName evidence="1">MAE-28990/MAE-18760-like HEPN domain-containing protein</fullName>
    </recommendedName>
</protein>
<dbReference type="Proteomes" id="UP000281604">
    <property type="component" value="Unassembled WGS sequence"/>
</dbReference>
<evidence type="ECO:0000313" key="2">
    <source>
        <dbReference type="EMBL" id="RMO98835.1"/>
    </source>
</evidence>
<evidence type="ECO:0000313" key="3">
    <source>
        <dbReference type="Proteomes" id="UP000281604"/>
    </source>
</evidence>
<accession>A0A3M3ZXJ9</accession>
<dbReference type="AlphaFoldDB" id="A0A3M3ZXJ9"/>
<proteinExistence type="predicted"/>
<comment type="caution">
    <text evidence="2">The sequence shown here is derived from an EMBL/GenBank/DDBJ whole genome shotgun (WGS) entry which is preliminary data.</text>
</comment>